<dbReference type="SUPFAM" id="SSF55874">
    <property type="entry name" value="ATPase domain of HSP90 chaperone/DNA topoisomerase II/histidine kinase"/>
    <property type="match status" value="1"/>
</dbReference>
<dbReference type="EC" id="2.7.13.3" evidence="3"/>
<feature type="domain" description="HAMP" evidence="12">
    <location>
        <begin position="202"/>
        <end position="256"/>
    </location>
</feature>
<comment type="caution">
    <text evidence="13">The sequence shown here is derived from an EMBL/GenBank/DDBJ whole genome shotgun (WGS) entry which is preliminary data.</text>
</comment>
<feature type="domain" description="Histidine kinase" evidence="11">
    <location>
        <begin position="264"/>
        <end position="478"/>
    </location>
</feature>
<dbReference type="InterPro" id="IPR036097">
    <property type="entry name" value="HisK_dim/P_sf"/>
</dbReference>
<dbReference type="PANTHER" id="PTHR45436:SF5">
    <property type="entry name" value="SENSOR HISTIDINE KINASE TRCS"/>
    <property type="match status" value="1"/>
</dbReference>
<evidence type="ECO:0000256" key="6">
    <source>
        <dbReference type="ARBA" id="ARBA00022692"/>
    </source>
</evidence>
<evidence type="ECO:0000313" key="14">
    <source>
        <dbReference type="Proteomes" id="UP000600139"/>
    </source>
</evidence>
<dbReference type="RefSeq" id="WP_200351642.1">
    <property type="nucleotide sequence ID" value="NZ_BAABHZ010000006.1"/>
</dbReference>
<dbReference type="InterPro" id="IPR003661">
    <property type="entry name" value="HisK_dim/P_dom"/>
</dbReference>
<evidence type="ECO:0000256" key="5">
    <source>
        <dbReference type="ARBA" id="ARBA00022679"/>
    </source>
</evidence>
<evidence type="ECO:0000256" key="3">
    <source>
        <dbReference type="ARBA" id="ARBA00012438"/>
    </source>
</evidence>
<keyword evidence="7" id="KW-0418">Kinase</keyword>
<dbReference type="SMART" id="SM00388">
    <property type="entry name" value="HisKA"/>
    <property type="match status" value="1"/>
</dbReference>
<reference evidence="13" key="1">
    <citation type="submission" date="2021-01" db="EMBL/GenBank/DDBJ databases">
        <title>Modified the classification status of verrucomicrobia.</title>
        <authorList>
            <person name="Feng X."/>
        </authorList>
    </citation>
    <scope>NUCLEOTIDE SEQUENCE</scope>
    <source>
        <strain evidence="13">JCM 18052</strain>
    </source>
</reference>
<evidence type="ECO:0000256" key="1">
    <source>
        <dbReference type="ARBA" id="ARBA00000085"/>
    </source>
</evidence>
<evidence type="ECO:0000313" key="13">
    <source>
        <dbReference type="EMBL" id="MBK1816713.1"/>
    </source>
</evidence>
<dbReference type="Pfam" id="PF00512">
    <property type="entry name" value="HisKA"/>
    <property type="match status" value="1"/>
</dbReference>
<keyword evidence="14" id="KW-1185">Reference proteome</keyword>
<dbReference type="Pfam" id="PF02518">
    <property type="entry name" value="HATPase_c"/>
    <property type="match status" value="1"/>
</dbReference>
<comment type="subcellular location">
    <subcellularLocation>
        <location evidence="2">Membrane</location>
    </subcellularLocation>
</comment>
<dbReference type="SUPFAM" id="SSF47384">
    <property type="entry name" value="Homodimeric domain of signal transducing histidine kinase"/>
    <property type="match status" value="1"/>
</dbReference>
<dbReference type="GO" id="GO:0016020">
    <property type="term" value="C:membrane"/>
    <property type="evidence" value="ECO:0007669"/>
    <property type="project" value="UniProtKB-SubCell"/>
</dbReference>
<dbReference type="PROSITE" id="PS50109">
    <property type="entry name" value="HIS_KIN"/>
    <property type="match status" value="1"/>
</dbReference>
<keyword evidence="6 10" id="KW-0812">Transmembrane</keyword>
<dbReference type="SMART" id="SM00304">
    <property type="entry name" value="HAMP"/>
    <property type="match status" value="1"/>
</dbReference>
<dbReference type="AlphaFoldDB" id="A0A934VAZ2"/>
<dbReference type="PANTHER" id="PTHR45436">
    <property type="entry name" value="SENSOR HISTIDINE KINASE YKOH"/>
    <property type="match status" value="1"/>
</dbReference>
<dbReference type="SMART" id="SM00387">
    <property type="entry name" value="HATPase_c"/>
    <property type="match status" value="1"/>
</dbReference>
<dbReference type="InterPro" id="IPR050428">
    <property type="entry name" value="TCS_sensor_his_kinase"/>
</dbReference>
<accession>A0A934VAZ2</accession>
<keyword evidence="10" id="KW-0472">Membrane</keyword>
<dbReference type="PROSITE" id="PS50885">
    <property type="entry name" value="HAMP"/>
    <property type="match status" value="1"/>
</dbReference>
<protein>
    <recommendedName>
        <fullName evidence="3">histidine kinase</fullName>
        <ecNumber evidence="3">2.7.13.3</ecNumber>
    </recommendedName>
</protein>
<keyword evidence="5" id="KW-0808">Transferase</keyword>
<evidence type="ECO:0000259" key="11">
    <source>
        <dbReference type="PROSITE" id="PS50109"/>
    </source>
</evidence>
<dbReference type="InterPro" id="IPR005467">
    <property type="entry name" value="His_kinase_dom"/>
</dbReference>
<feature type="transmembrane region" description="Helical" evidence="10">
    <location>
        <begin position="12"/>
        <end position="33"/>
    </location>
</feature>
<comment type="catalytic activity">
    <reaction evidence="1">
        <text>ATP + protein L-histidine = ADP + protein N-phospho-L-histidine.</text>
        <dbReference type="EC" id="2.7.13.3"/>
    </reaction>
</comment>
<proteinExistence type="predicted"/>
<sequence length="479" mass="52637">MNAPSLRRLLLIRCGAGVGILLCILSVAIYLIVRRSMFQELDNSIKQTAALLANQVELENGGITFEWQEGLGTNRSLIADGLFQFWDEKTGATTRSPALGEQNLPRFSGDGGKPLLRDITLSDGGHGRAIGLRIHPFVVPEEMARMKARGHVINPQTIPYLLVVADDADPVLRTLERLQWILATGTILTLGMGFLVIDRVIHTSLKPINQLTSQVQDRAEHQLDSALNLPHTLPSELTSLARNFDILLARVAAIRERERDFIRHAAHELRTPIAGLRATTDLALSKIRTADEYREHLATCQNTAGELGELITRLTALARIGRPGDTQKSTVFDLAGQFSRCVASFVPLFEAKGIGLSCHLPTDEIRTLGDPSLSRIIFNNLLDNALSYTSGTVRIHLTKTQGHAELRISNPTDLPVENPDQWFEPLFRRDPSRHDAGSHLGIGLTLSLNAANAMGWSLTAHTTDAGWIEFLLRAPNASV</sequence>
<evidence type="ECO:0000256" key="2">
    <source>
        <dbReference type="ARBA" id="ARBA00004370"/>
    </source>
</evidence>
<evidence type="ECO:0000259" key="12">
    <source>
        <dbReference type="PROSITE" id="PS50885"/>
    </source>
</evidence>
<dbReference type="GO" id="GO:0000155">
    <property type="term" value="F:phosphorelay sensor kinase activity"/>
    <property type="evidence" value="ECO:0007669"/>
    <property type="project" value="InterPro"/>
</dbReference>
<dbReference type="CDD" id="cd00082">
    <property type="entry name" value="HisKA"/>
    <property type="match status" value="1"/>
</dbReference>
<evidence type="ECO:0000256" key="4">
    <source>
        <dbReference type="ARBA" id="ARBA00022553"/>
    </source>
</evidence>
<organism evidence="13 14">
    <name type="scientific">Luteolibacter yonseiensis</name>
    <dbReference type="NCBI Taxonomy" id="1144680"/>
    <lineage>
        <taxon>Bacteria</taxon>
        <taxon>Pseudomonadati</taxon>
        <taxon>Verrucomicrobiota</taxon>
        <taxon>Verrucomicrobiia</taxon>
        <taxon>Verrucomicrobiales</taxon>
        <taxon>Verrucomicrobiaceae</taxon>
        <taxon>Luteolibacter</taxon>
    </lineage>
</organism>
<keyword evidence="8 10" id="KW-1133">Transmembrane helix</keyword>
<dbReference type="EMBL" id="JAENIK010000011">
    <property type="protein sequence ID" value="MBK1816713.1"/>
    <property type="molecule type" value="Genomic_DNA"/>
</dbReference>
<evidence type="ECO:0000256" key="10">
    <source>
        <dbReference type="SAM" id="Phobius"/>
    </source>
</evidence>
<dbReference type="Gene3D" id="1.10.287.130">
    <property type="match status" value="1"/>
</dbReference>
<gene>
    <name evidence="13" type="ORF">JIN84_13890</name>
</gene>
<dbReference type="Proteomes" id="UP000600139">
    <property type="component" value="Unassembled WGS sequence"/>
</dbReference>
<evidence type="ECO:0000256" key="9">
    <source>
        <dbReference type="ARBA" id="ARBA00023012"/>
    </source>
</evidence>
<dbReference type="InterPro" id="IPR003660">
    <property type="entry name" value="HAMP_dom"/>
</dbReference>
<name>A0A934VAZ2_9BACT</name>
<dbReference type="InterPro" id="IPR036890">
    <property type="entry name" value="HATPase_C_sf"/>
</dbReference>
<keyword evidence="9" id="KW-0902">Two-component regulatory system</keyword>
<dbReference type="Gene3D" id="3.30.565.10">
    <property type="entry name" value="Histidine kinase-like ATPase, C-terminal domain"/>
    <property type="match status" value="1"/>
</dbReference>
<keyword evidence="4" id="KW-0597">Phosphoprotein</keyword>
<evidence type="ECO:0000256" key="8">
    <source>
        <dbReference type="ARBA" id="ARBA00022989"/>
    </source>
</evidence>
<dbReference type="InterPro" id="IPR003594">
    <property type="entry name" value="HATPase_dom"/>
</dbReference>
<dbReference type="Pfam" id="PF00672">
    <property type="entry name" value="HAMP"/>
    <property type="match status" value="1"/>
</dbReference>
<evidence type="ECO:0000256" key="7">
    <source>
        <dbReference type="ARBA" id="ARBA00022777"/>
    </source>
</evidence>